<name>A0ACC1M7T0_9FUNG</name>
<proteinExistence type="predicted"/>
<sequence length="303" mass="28518">MHVGAGMTGAGVDGTGSILGDSGGWFAIGEVIIIERTGTTGAGIDGEGITEGAGIIGDGTTGAGIIGDGTTGAGIIGDVMTGAGIDGDGIMGEGTTGAGIIGDVMTGAGIEGEGTIGAGMEEVGIMGAGIEGEGTIGAGVVGAGIIGEGTTGAGIMGVDIDGAGIEGEGTIGAGIEEEGTEGGGITGAGIDGQFLVYLGPPAVEAFGVAIGAVEAIEGVADAVGTGVAMRWSAHPGPPPGPLIAASGQAVAPSSKLPKSAGSRARSWKSPPLTGMAALSAAEMSESVMNLTIPTIVCSLTTRR</sequence>
<protein>
    <submittedName>
        <fullName evidence="1">Uncharacterized protein</fullName>
    </submittedName>
</protein>
<keyword evidence="2" id="KW-1185">Reference proteome</keyword>
<organism evidence="1 2">
    <name type="scientific">Coemansia aciculifera</name>
    <dbReference type="NCBI Taxonomy" id="417176"/>
    <lineage>
        <taxon>Eukaryota</taxon>
        <taxon>Fungi</taxon>
        <taxon>Fungi incertae sedis</taxon>
        <taxon>Zoopagomycota</taxon>
        <taxon>Kickxellomycotina</taxon>
        <taxon>Kickxellomycetes</taxon>
        <taxon>Kickxellales</taxon>
        <taxon>Kickxellaceae</taxon>
        <taxon>Coemansia</taxon>
    </lineage>
</organism>
<evidence type="ECO:0000313" key="1">
    <source>
        <dbReference type="EMBL" id="KAJ2898097.1"/>
    </source>
</evidence>
<gene>
    <name evidence="1" type="ORF">IWW38_001507</name>
</gene>
<dbReference type="Proteomes" id="UP001139981">
    <property type="component" value="Unassembled WGS sequence"/>
</dbReference>
<evidence type="ECO:0000313" key="2">
    <source>
        <dbReference type="Proteomes" id="UP001139981"/>
    </source>
</evidence>
<dbReference type="EMBL" id="JANBVB010000078">
    <property type="protein sequence ID" value="KAJ2898097.1"/>
    <property type="molecule type" value="Genomic_DNA"/>
</dbReference>
<comment type="caution">
    <text evidence="1">The sequence shown here is derived from an EMBL/GenBank/DDBJ whole genome shotgun (WGS) entry which is preliminary data.</text>
</comment>
<accession>A0ACC1M7T0</accession>
<reference evidence="1" key="1">
    <citation type="submission" date="2022-07" db="EMBL/GenBank/DDBJ databases">
        <title>Phylogenomic reconstructions and comparative analyses of Kickxellomycotina fungi.</title>
        <authorList>
            <person name="Reynolds N.K."/>
            <person name="Stajich J.E."/>
            <person name="Barry K."/>
            <person name="Grigoriev I.V."/>
            <person name="Crous P."/>
            <person name="Smith M.E."/>
        </authorList>
    </citation>
    <scope>NUCLEOTIDE SEQUENCE</scope>
    <source>
        <strain evidence="1">CBS 190363</strain>
    </source>
</reference>